<evidence type="ECO:0000313" key="11">
    <source>
        <dbReference type="Proteomes" id="UP000196531"/>
    </source>
</evidence>
<dbReference type="GO" id="GO:0051539">
    <property type="term" value="F:4 iron, 4 sulfur cluster binding"/>
    <property type="evidence" value="ECO:0007669"/>
    <property type="project" value="UniProtKB-KW"/>
</dbReference>
<evidence type="ECO:0000256" key="2">
    <source>
        <dbReference type="ARBA" id="ARBA00001966"/>
    </source>
</evidence>
<dbReference type="SUPFAM" id="SSF102114">
    <property type="entry name" value="Radical SAM enzymes"/>
    <property type="match status" value="1"/>
</dbReference>
<evidence type="ECO:0000256" key="4">
    <source>
        <dbReference type="ARBA" id="ARBA00022485"/>
    </source>
</evidence>
<comment type="similarity">
    <text evidence="3">Belongs to the radical SAM superfamily. KamA family.</text>
</comment>
<dbReference type="PANTHER" id="PTHR30538">
    <property type="entry name" value="LYSINE 2,3-AMINOMUTASE-RELATED"/>
    <property type="match status" value="1"/>
</dbReference>
<organism evidence="10 11">
    <name type="scientific">Halobacteriovorax marinus</name>
    <dbReference type="NCBI Taxonomy" id="97084"/>
    <lineage>
        <taxon>Bacteria</taxon>
        <taxon>Pseudomonadati</taxon>
        <taxon>Bdellovibrionota</taxon>
        <taxon>Bacteriovoracia</taxon>
        <taxon>Bacteriovoracales</taxon>
        <taxon>Halobacteriovoraceae</taxon>
        <taxon>Halobacteriovorax</taxon>
    </lineage>
</organism>
<evidence type="ECO:0000256" key="9">
    <source>
        <dbReference type="ARBA" id="ARBA00023014"/>
    </source>
</evidence>
<keyword evidence="5" id="KW-0949">S-adenosyl-L-methionine</keyword>
<sequence>MTFDQKLKLYTLGNIEKLPQYNILTDEMKEGLRVVGNILPFRVNNYVTEELIDWDNVETDPIFRLTFMDKLMLSSEQYNKMNAALNHEHSSPADIKTIANEIRAELNPHPAGQLSANVPTMDNEPVPGLQHKYRETALIFPSQGQQCHSYCTFCFRWPQFIGDATLKFATDQAKTFVKYLREHKEITDVLITGGDPMMMNSRTLGLYIEPLLAEGMEHIQNIRIGSKSLSYWPSKFVNDADAENILALFKKVVDSGKHLAFMAHLNHWKEITTDTAHQAIANIRSTGAVIRTQSPIIKHINDDAEVWSKMWKEQVRLGMIPYYMFVERDTGPSHYFGLSLERALDIYQTAIRNVSGLARTVRGPSMSAHPGKVCIEGICEINGEKAFILNMLQSRDPELVKAPFFAKFDDKAEWLGDLEPAFNTKFPFES</sequence>
<dbReference type="EMBL" id="MAAO01000006">
    <property type="protein sequence ID" value="OUR96827.1"/>
    <property type="molecule type" value="Genomic_DNA"/>
</dbReference>
<dbReference type="GO" id="GO:0046872">
    <property type="term" value="F:metal ion binding"/>
    <property type="evidence" value="ECO:0007669"/>
    <property type="project" value="UniProtKB-KW"/>
</dbReference>
<dbReference type="InterPro" id="IPR003739">
    <property type="entry name" value="Lys_aminomutase/Glu_NH3_mut"/>
</dbReference>
<evidence type="ECO:0000256" key="8">
    <source>
        <dbReference type="ARBA" id="ARBA00023004"/>
    </source>
</evidence>
<comment type="caution">
    <text evidence="10">The sequence shown here is derived from an EMBL/GenBank/DDBJ whole genome shotgun (WGS) entry which is preliminary data.</text>
</comment>
<dbReference type="Proteomes" id="UP000196531">
    <property type="component" value="Unassembled WGS sequence"/>
</dbReference>
<evidence type="ECO:0000313" key="10">
    <source>
        <dbReference type="EMBL" id="OUR96827.1"/>
    </source>
</evidence>
<evidence type="ECO:0000256" key="1">
    <source>
        <dbReference type="ARBA" id="ARBA00001933"/>
    </source>
</evidence>
<dbReference type="Gene3D" id="3.20.20.70">
    <property type="entry name" value="Aldolase class I"/>
    <property type="match status" value="1"/>
</dbReference>
<keyword evidence="4" id="KW-0004">4Fe-4S</keyword>
<evidence type="ECO:0000256" key="5">
    <source>
        <dbReference type="ARBA" id="ARBA00022691"/>
    </source>
</evidence>
<name>A0A1Y5F7D3_9BACT</name>
<comment type="cofactor">
    <cofactor evidence="1">
        <name>pyridoxal 5'-phosphate</name>
        <dbReference type="ChEBI" id="CHEBI:597326"/>
    </cofactor>
</comment>
<keyword evidence="8" id="KW-0408">Iron</keyword>
<protein>
    <submittedName>
        <fullName evidence="10">Lysine 2,3-aminomutase</fullName>
    </submittedName>
</protein>
<keyword evidence="7" id="KW-0663">Pyridoxal phosphate</keyword>
<dbReference type="SFLD" id="SFLDG01070">
    <property type="entry name" value="PLP-dependent"/>
    <property type="match status" value="1"/>
</dbReference>
<dbReference type="AlphaFoldDB" id="A0A1Y5F7D3"/>
<reference evidence="11" key="1">
    <citation type="journal article" date="2017" name="Proc. Natl. Acad. Sci. U.S.A.">
        <title>Simulation of Deepwater Horizon oil plume reveals substrate specialization within a complex community of hydrocarbon-degraders.</title>
        <authorList>
            <person name="Hu P."/>
            <person name="Dubinsky E.A."/>
            <person name="Probst A.J."/>
            <person name="Wang J."/>
            <person name="Sieber C.M.K."/>
            <person name="Tom L.M."/>
            <person name="Gardinali P."/>
            <person name="Banfield J.F."/>
            <person name="Atlas R.M."/>
            <person name="Andersen G.L."/>
        </authorList>
    </citation>
    <scope>NUCLEOTIDE SEQUENCE [LARGE SCALE GENOMIC DNA]</scope>
</reference>
<evidence type="ECO:0000256" key="7">
    <source>
        <dbReference type="ARBA" id="ARBA00022898"/>
    </source>
</evidence>
<dbReference type="GO" id="GO:0003824">
    <property type="term" value="F:catalytic activity"/>
    <property type="evidence" value="ECO:0007669"/>
    <property type="project" value="InterPro"/>
</dbReference>
<dbReference type="InterPro" id="IPR058240">
    <property type="entry name" value="rSAM_sf"/>
</dbReference>
<keyword evidence="6" id="KW-0479">Metal-binding</keyword>
<evidence type="ECO:0000256" key="3">
    <source>
        <dbReference type="ARBA" id="ARBA00008703"/>
    </source>
</evidence>
<keyword evidence="9" id="KW-0411">Iron-sulfur</keyword>
<comment type="cofactor">
    <cofactor evidence="2">
        <name>[4Fe-4S] cluster</name>
        <dbReference type="ChEBI" id="CHEBI:49883"/>
    </cofactor>
</comment>
<dbReference type="InterPro" id="IPR007197">
    <property type="entry name" value="rSAM"/>
</dbReference>
<evidence type="ECO:0000256" key="6">
    <source>
        <dbReference type="ARBA" id="ARBA00022723"/>
    </source>
</evidence>
<accession>A0A1Y5F7D3</accession>
<dbReference type="PANTHER" id="PTHR30538:SF0">
    <property type="entry name" value="L-LYSINE 2,3-AMINOMUTASE AQ_1632-RELATED"/>
    <property type="match status" value="1"/>
</dbReference>
<dbReference type="InterPro" id="IPR013785">
    <property type="entry name" value="Aldolase_TIM"/>
</dbReference>
<dbReference type="SFLD" id="SFLDS00029">
    <property type="entry name" value="Radical_SAM"/>
    <property type="match status" value="1"/>
</dbReference>
<gene>
    <name evidence="10" type="ORF">A9Q84_10845</name>
</gene>
<proteinExistence type="inferred from homology"/>